<protein>
    <submittedName>
        <fullName evidence="3">Uncharacterized protein</fullName>
    </submittedName>
</protein>
<proteinExistence type="predicted"/>
<evidence type="ECO:0000313" key="2">
    <source>
        <dbReference type="Proteomes" id="UP000887560"/>
    </source>
</evidence>
<accession>A0A915P4F4</accession>
<name>A0A915P4F4_9BILA</name>
<evidence type="ECO:0000256" key="1">
    <source>
        <dbReference type="SAM" id="MobiDB-lite"/>
    </source>
</evidence>
<keyword evidence="2" id="KW-1185">Reference proteome</keyword>
<feature type="compositionally biased region" description="Polar residues" evidence="1">
    <location>
        <begin position="11"/>
        <end position="24"/>
    </location>
</feature>
<reference evidence="3" key="1">
    <citation type="submission" date="2022-11" db="UniProtKB">
        <authorList>
            <consortium name="WormBaseParasite"/>
        </authorList>
    </citation>
    <scope>IDENTIFICATION</scope>
</reference>
<evidence type="ECO:0000313" key="3">
    <source>
        <dbReference type="WBParaSite" id="scf7180000423823.g11696"/>
    </source>
</evidence>
<dbReference type="Proteomes" id="UP000887560">
    <property type="component" value="Unplaced"/>
</dbReference>
<dbReference type="AlphaFoldDB" id="A0A915P4F4"/>
<feature type="region of interest" description="Disordered" evidence="1">
    <location>
        <begin position="1"/>
        <end position="49"/>
    </location>
</feature>
<sequence>MVIVIARGKASHSSPPQEEPSVSKNVPKHSSKPSDLPMLSAPSTKPSDSVNQLVSLKEIDGHFKDSFVEEDTSNTEETSDNDKKIYMYF</sequence>
<dbReference type="WBParaSite" id="scf7180000423823.g11696">
    <property type="protein sequence ID" value="scf7180000423823.g11696"/>
    <property type="gene ID" value="scf7180000423823.g11696"/>
</dbReference>
<organism evidence="2 3">
    <name type="scientific">Meloidogyne floridensis</name>
    <dbReference type="NCBI Taxonomy" id="298350"/>
    <lineage>
        <taxon>Eukaryota</taxon>
        <taxon>Metazoa</taxon>
        <taxon>Ecdysozoa</taxon>
        <taxon>Nematoda</taxon>
        <taxon>Chromadorea</taxon>
        <taxon>Rhabditida</taxon>
        <taxon>Tylenchina</taxon>
        <taxon>Tylenchomorpha</taxon>
        <taxon>Tylenchoidea</taxon>
        <taxon>Meloidogynidae</taxon>
        <taxon>Meloidogyninae</taxon>
        <taxon>Meloidogyne</taxon>
    </lineage>
</organism>